<proteinExistence type="predicted"/>
<gene>
    <name evidence="1" type="ordered locus">TKWG_14245</name>
</gene>
<reference evidence="2" key="2">
    <citation type="journal article" date="2013" name="PLoS ONE">
        <title>Genome implosion elicits host-confinement in Alcaligenaceae: evidence from the comparative genomics of Tetrathiobacter kashmirensis, a pathogen in the making.</title>
        <authorList>
            <person name="Ghosh W."/>
            <person name="Alam M."/>
            <person name="Roy C."/>
            <person name="Pyne P."/>
            <person name="George A."/>
            <person name="Chakraborty R."/>
            <person name="Majumder S."/>
            <person name="Agarwal A."/>
            <person name="Chakraborty S."/>
            <person name="Majumdar S."/>
            <person name="Gupta S.K."/>
        </authorList>
    </citation>
    <scope>NUCLEOTIDE SEQUENCE [LARGE SCALE GENOMIC DNA]</scope>
    <source>
        <strain evidence="2">WT001</strain>
    </source>
</reference>
<name>I3UD39_ADVKW</name>
<reference evidence="1 2" key="1">
    <citation type="journal article" date="2011" name="J. Bacteriol.">
        <title>Whole-genome shotgun sequencing of the sulfur-oxidizing chemoautotroph Tetrathiobacter kashmirensis.</title>
        <authorList>
            <person name="Ghosh W."/>
            <person name="George A."/>
            <person name="Agarwal A."/>
            <person name="Raj P."/>
            <person name="Alam M."/>
            <person name="Pyne P."/>
            <person name="Das Gupta S.K."/>
        </authorList>
    </citation>
    <scope>NUCLEOTIDE SEQUENCE [LARGE SCALE GENOMIC DNA]</scope>
    <source>
        <strain evidence="1 2">WT001</strain>
    </source>
</reference>
<dbReference type="KEGG" id="aka:TKWG_14245"/>
<evidence type="ECO:0000313" key="1">
    <source>
        <dbReference type="EMBL" id="AFK62927.1"/>
    </source>
</evidence>
<dbReference type="Proteomes" id="UP000005267">
    <property type="component" value="Chromosome"/>
</dbReference>
<dbReference type="EMBL" id="CP003555">
    <property type="protein sequence ID" value="AFK62927.1"/>
    <property type="molecule type" value="Genomic_DNA"/>
</dbReference>
<dbReference type="HOGENOM" id="CLU_2912092_0_0_4"/>
<protein>
    <submittedName>
        <fullName evidence="1">Uncharacterized protein</fullName>
    </submittedName>
</protein>
<evidence type="ECO:0000313" key="2">
    <source>
        <dbReference type="Proteomes" id="UP000005267"/>
    </source>
</evidence>
<organism evidence="1 2">
    <name type="scientific">Advenella kashmirensis (strain DSM 17095 / LMG 22695 / WT001)</name>
    <name type="common">Tetrathiobacter kashmirensis</name>
    <dbReference type="NCBI Taxonomy" id="1036672"/>
    <lineage>
        <taxon>Bacteria</taxon>
        <taxon>Pseudomonadati</taxon>
        <taxon>Pseudomonadota</taxon>
        <taxon>Betaproteobacteria</taxon>
        <taxon>Burkholderiales</taxon>
        <taxon>Alcaligenaceae</taxon>
    </lineage>
</organism>
<sequence length="61" mass="7215">MEQIAERNFLLNYDGNLYAAPNQTRNGQEWGMIVKWFYFDWYVRKEVKVGNGSRAKVTLPT</sequence>
<accession>I3UD39</accession>
<keyword evidence="2" id="KW-1185">Reference proteome</keyword>
<dbReference type="AlphaFoldDB" id="I3UD39"/>